<organism evidence="5 6">
    <name type="scientific">Streptomyces lateritius</name>
    <dbReference type="NCBI Taxonomy" id="67313"/>
    <lineage>
        <taxon>Bacteria</taxon>
        <taxon>Bacillati</taxon>
        <taxon>Actinomycetota</taxon>
        <taxon>Actinomycetes</taxon>
        <taxon>Kitasatosporales</taxon>
        <taxon>Streptomycetaceae</taxon>
        <taxon>Streptomyces</taxon>
    </lineage>
</organism>
<evidence type="ECO:0000256" key="2">
    <source>
        <dbReference type="ARBA" id="ARBA00023315"/>
    </source>
</evidence>
<dbReference type="PANTHER" id="PTHR43877:SF2">
    <property type="entry name" value="AMINOALKYLPHOSPHONATE N-ACETYLTRANSFERASE-RELATED"/>
    <property type="match status" value="1"/>
</dbReference>
<keyword evidence="6" id="KW-1185">Reference proteome</keyword>
<keyword evidence="1 5" id="KW-0808">Transferase</keyword>
<keyword evidence="2 5" id="KW-0012">Acyltransferase</keyword>
<proteinExistence type="predicted"/>
<dbReference type="PANTHER" id="PTHR43877">
    <property type="entry name" value="AMINOALKYLPHOSPHONATE N-ACETYLTRANSFERASE-RELATED-RELATED"/>
    <property type="match status" value="1"/>
</dbReference>
<dbReference type="Proteomes" id="UP001603013">
    <property type="component" value="Unassembled WGS sequence"/>
</dbReference>
<sequence length="169" mass="18074">MELTLTDLTPDDPALVTDVGPLMETLRPGLGADAFLEFATAAHHQGLVFTAAHDPAGRCVGVATHRVLATSRGRLLFVDDLVTAPAARSAGVGSRLIGELRERARRAGCVRLELDTGTANPGAQRFYHAQRMNIVALHFALDVNADGDMDRTGMRTVPAPDLTDPESHR</sequence>
<dbReference type="Pfam" id="PF00583">
    <property type="entry name" value="Acetyltransf_1"/>
    <property type="match status" value="1"/>
</dbReference>
<comment type="caution">
    <text evidence="5">The sequence shown here is derived from an EMBL/GenBank/DDBJ whole genome shotgun (WGS) entry which is preliminary data.</text>
</comment>
<dbReference type="InterPro" id="IPR050832">
    <property type="entry name" value="Bact_Acetyltransf"/>
</dbReference>
<evidence type="ECO:0000313" key="6">
    <source>
        <dbReference type="Proteomes" id="UP001603013"/>
    </source>
</evidence>
<dbReference type="InterPro" id="IPR016181">
    <property type="entry name" value="Acyl_CoA_acyltransferase"/>
</dbReference>
<dbReference type="GO" id="GO:0016746">
    <property type="term" value="F:acyltransferase activity"/>
    <property type="evidence" value="ECO:0007669"/>
    <property type="project" value="UniProtKB-KW"/>
</dbReference>
<dbReference type="Gene3D" id="3.40.630.30">
    <property type="match status" value="1"/>
</dbReference>
<dbReference type="EMBL" id="JBIBSM010000009">
    <property type="protein sequence ID" value="MFF8278037.1"/>
    <property type="molecule type" value="Genomic_DNA"/>
</dbReference>
<evidence type="ECO:0000313" key="5">
    <source>
        <dbReference type="EMBL" id="MFF8278037.1"/>
    </source>
</evidence>
<evidence type="ECO:0000256" key="3">
    <source>
        <dbReference type="SAM" id="MobiDB-lite"/>
    </source>
</evidence>
<protein>
    <submittedName>
        <fullName evidence="5">GNAT family N-acetyltransferase</fullName>
        <ecNumber evidence="5">2.3.1.-</ecNumber>
    </submittedName>
</protein>
<name>A0ABW6YDZ9_9ACTN</name>
<feature type="domain" description="N-acetyltransferase" evidence="4">
    <location>
        <begin position="3"/>
        <end position="169"/>
    </location>
</feature>
<dbReference type="InterPro" id="IPR000182">
    <property type="entry name" value="GNAT_dom"/>
</dbReference>
<reference evidence="5 6" key="1">
    <citation type="submission" date="2024-10" db="EMBL/GenBank/DDBJ databases">
        <title>The Natural Products Discovery Center: Release of the First 8490 Sequenced Strains for Exploring Actinobacteria Biosynthetic Diversity.</title>
        <authorList>
            <person name="Kalkreuter E."/>
            <person name="Kautsar S.A."/>
            <person name="Yang D."/>
            <person name="Bader C.D."/>
            <person name="Teijaro C.N."/>
            <person name="Fluegel L."/>
            <person name="Davis C.M."/>
            <person name="Simpson J.R."/>
            <person name="Lauterbach L."/>
            <person name="Steele A.D."/>
            <person name="Gui C."/>
            <person name="Meng S."/>
            <person name="Li G."/>
            <person name="Viehrig K."/>
            <person name="Ye F."/>
            <person name="Su P."/>
            <person name="Kiefer A.F."/>
            <person name="Nichols A."/>
            <person name="Cepeda A.J."/>
            <person name="Yan W."/>
            <person name="Fan B."/>
            <person name="Jiang Y."/>
            <person name="Adhikari A."/>
            <person name="Zheng C.-J."/>
            <person name="Schuster L."/>
            <person name="Cowan T.M."/>
            <person name="Smanski M.J."/>
            <person name="Chevrette M.G."/>
            <person name="De Carvalho L.P.S."/>
            <person name="Shen B."/>
        </authorList>
    </citation>
    <scope>NUCLEOTIDE SEQUENCE [LARGE SCALE GENOMIC DNA]</scope>
    <source>
        <strain evidence="5 6">NPDC015755</strain>
    </source>
</reference>
<gene>
    <name evidence="5" type="ORF">ACF05T_18285</name>
</gene>
<accession>A0ABW6YDZ9</accession>
<dbReference type="PROSITE" id="PS51186">
    <property type="entry name" value="GNAT"/>
    <property type="match status" value="1"/>
</dbReference>
<dbReference type="RefSeq" id="WP_391935238.1">
    <property type="nucleotide sequence ID" value="NZ_JBIBSM010000009.1"/>
</dbReference>
<dbReference type="EC" id="2.3.1.-" evidence="5"/>
<dbReference type="SUPFAM" id="SSF55729">
    <property type="entry name" value="Acyl-CoA N-acyltransferases (Nat)"/>
    <property type="match status" value="1"/>
</dbReference>
<dbReference type="CDD" id="cd04301">
    <property type="entry name" value="NAT_SF"/>
    <property type="match status" value="1"/>
</dbReference>
<evidence type="ECO:0000259" key="4">
    <source>
        <dbReference type="PROSITE" id="PS51186"/>
    </source>
</evidence>
<evidence type="ECO:0000256" key="1">
    <source>
        <dbReference type="ARBA" id="ARBA00022679"/>
    </source>
</evidence>
<feature type="region of interest" description="Disordered" evidence="3">
    <location>
        <begin position="149"/>
        <end position="169"/>
    </location>
</feature>